<name>B7KKI9_GLOC7</name>
<dbReference type="HOGENOM" id="CLU_069356_28_1_3"/>
<dbReference type="InterPro" id="IPR036271">
    <property type="entry name" value="Tet_transcr_reg_TetR-rel_C_sf"/>
</dbReference>
<dbReference type="InterPro" id="IPR009057">
    <property type="entry name" value="Homeodomain-like_sf"/>
</dbReference>
<dbReference type="OrthoDB" id="9814200at2"/>
<organism evidence="6 7">
    <name type="scientific">Gloeothece citriformis (strain PCC 7424)</name>
    <name type="common">Cyanothece sp. (strain PCC 7424)</name>
    <dbReference type="NCBI Taxonomy" id="65393"/>
    <lineage>
        <taxon>Bacteria</taxon>
        <taxon>Bacillati</taxon>
        <taxon>Cyanobacteriota</taxon>
        <taxon>Cyanophyceae</taxon>
        <taxon>Oscillatoriophycideae</taxon>
        <taxon>Chroococcales</taxon>
        <taxon>Aphanothecaceae</taxon>
        <taxon>Gloeothece</taxon>
        <taxon>Gloeothece citriformis</taxon>
    </lineage>
</organism>
<evidence type="ECO:0000313" key="6">
    <source>
        <dbReference type="EMBL" id="ACK72322.1"/>
    </source>
</evidence>
<accession>B7KKI9</accession>
<dbReference type="Proteomes" id="UP000002384">
    <property type="component" value="Chromosome"/>
</dbReference>
<keyword evidence="2 4" id="KW-0238">DNA-binding</keyword>
<evidence type="ECO:0000259" key="5">
    <source>
        <dbReference type="PROSITE" id="PS50977"/>
    </source>
</evidence>
<dbReference type="PANTHER" id="PTHR47506">
    <property type="entry name" value="TRANSCRIPTIONAL REGULATORY PROTEIN"/>
    <property type="match status" value="1"/>
</dbReference>
<dbReference type="InterPro" id="IPR054156">
    <property type="entry name" value="YxaF_TetR_C"/>
</dbReference>
<dbReference type="KEGG" id="cyc:PCC7424_3948"/>
<dbReference type="EMBL" id="CP001291">
    <property type="protein sequence ID" value="ACK72322.1"/>
    <property type="molecule type" value="Genomic_DNA"/>
</dbReference>
<dbReference type="Gene3D" id="1.10.357.10">
    <property type="entry name" value="Tetracycline Repressor, domain 2"/>
    <property type="match status" value="1"/>
</dbReference>
<feature type="domain" description="HTH tetR-type" evidence="5">
    <location>
        <begin position="1"/>
        <end position="60"/>
    </location>
</feature>
<evidence type="ECO:0000256" key="1">
    <source>
        <dbReference type="ARBA" id="ARBA00023015"/>
    </source>
</evidence>
<dbReference type="AlphaFoldDB" id="B7KKI9"/>
<dbReference type="RefSeq" id="WP_015955907.1">
    <property type="nucleotide sequence ID" value="NC_011729.1"/>
</dbReference>
<dbReference type="Pfam" id="PF21993">
    <property type="entry name" value="TetR_C_13_2"/>
    <property type="match status" value="1"/>
</dbReference>
<dbReference type="STRING" id="65393.PCC7424_3948"/>
<keyword evidence="1" id="KW-0805">Transcription regulation</keyword>
<evidence type="ECO:0000256" key="2">
    <source>
        <dbReference type="ARBA" id="ARBA00023125"/>
    </source>
</evidence>
<gene>
    <name evidence="6" type="ordered locus">PCC7424_3948</name>
</gene>
<evidence type="ECO:0000256" key="4">
    <source>
        <dbReference type="PROSITE-ProRule" id="PRU00335"/>
    </source>
</evidence>
<dbReference type="eggNOG" id="COG1309">
    <property type="taxonomic scope" value="Bacteria"/>
</dbReference>
<evidence type="ECO:0000313" key="7">
    <source>
        <dbReference type="Proteomes" id="UP000002384"/>
    </source>
</evidence>
<protein>
    <submittedName>
        <fullName evidence="6">Transcriptional regulator, TetR family</fullName>
    </submittedName>
</protein>
<keyword evidence="7" id="KW-1185">Reference proteome</keyword>
<dbReference type="InterPro" id="IPR001647">
    <property type="entry name" value="HTH_TetR"/>
</dbReference>
<dbReference type="PANTHER" id="PTHR47506:SF1">
    <property type="entry name" value="HTH-TYPE TRANSCRIPTIONAL REGULATOR YJDC"/>
    <property type="match status" value="1"/>
</dbReference>
<dbReference type="Pfam" id="PF00440">
    <property type="entry name" value="TetR_N"/>
    <property type="match status" value="1"/>
</dbReference>
<dbReference type="PROSITE" id="PS50977">
    <property type="entry name" value="HTH_TETR_2"/>
    <property type="match status" value="1"/>
</dbReference>
<feature type="DNA-binding region" description="H-T-H motif" evidence="4">
    <location>
        <begin position="23"/>
        <end position="42"/>
    </location>
</feature>
<keyword evidence="3" id="KW-0804">Transcription</keyword>
<dbReference type="SUPFAM" id="SSF48498">
    <property type="entry name" value="Tetracyclin repressor-like, C-terminal domain"/>
    <property type="match status" value="1"/>
</dbReference>
<sequence length="180" mass="20557">MSREKAISQIIPVFQRYGYEGATLSRLSQATGLGRSSLYHHFRGGKEEMAIAVLEYVAQWFEEMILSALRTCDEPLERLRIMCQNLDKFYHHGRESCLLNVITFGEGNDLFHQQVQQMLLIWIDQLAQVLIEGGIKPEEAKNRAQEAIILIQGALVLARGLDNTSPFERIIESLPERLLN</sequence>
<dbReference type="GO" id="GO:0003677">
    <property type="term" value="F:DNA binding"/>
    <property type="evidence" value="ECO:0007669"/>
    <property type="project" value="UniProtKB-UniRule"/>
</dbReference>
<evidence type="ECO:0000256" key="3">
    <source>
        <dbReference type="ARBA" id="ARBA00023163"/>
    </source>
</evidence>
<proteinExistence type="predicted"/>
<dbReference type="SUPFAM" id="SSF46689">
    <property type="entry name" value="Homeodomain-like"/>
    <property type="match status" value="1"/>
</dbReference>
<reference evidence="7" key="1">
    <citation type="journal article" date="2011" name="MBio">
        <title>Novel metabolic attributes of the genus Cyanothece, comprising a group of unicellular nitrogen-fixing Cyanobacteria.</title>
        <authorList>
            <person name="Bandyopadhyay A."/>
            <person name="Elvitigala T."/>
            <person name="Welsh E."/>
            <person name="Stockel J."/>
            <person name="Liberton M."/>
            <person name="Min H."/>
            <person name="Sherman L.A."/>
            <person name="Pakrasi H.B."/>
        </authorList>
    </citation>
    <scope>NUCLEOTIDE SEQUENCE [LARGE SCALE GENOMIC DNA]</scope>
    <source>
        <strain evidence="7">PCC 7424</strain>
    </source>
</reference>